<dbReference type="EMBL" id="CABEID010000001">
    <property type="protein sequence ID" value="VTS20336.1"/>
    <property type="molecule type" value="Genomic_DNA"/>
</dbReference>
<keyword evidence="1" id="KW-0472">Membrane</keyword>
<name>A0A4U9Y3N0_STRAP</name>
<keyword evidence="1" id="KW-0812">Transmembrane</keyword>
<proteinExistence type="predicted"/>
<evidence type="ECO:0000256" key="1">
    <source>
        <dbReference type="SAM" id="Phobius"/>
    </source>
</evidence>
<accession>A0A4U9Y3N0</accession>
<feature type="transmembrane region" description="Helical" evidence="1">
    <location>
        <begin position="6"/>
        <end position="23"/>
    </location>
</feature>
<gene>
    <name evidence="2" type="ORF">NCTC11062_00209</name>
</gene>
<dbReference type="Proteomes" id="UP000403538">
    <property type="component" value="Unassembled WGS sequence"/>
</dbReference>
<protein>
    <submittedName>
        <fullName evidence="2">Phage protein</fullName>
    </submittedName>
</protein>
<dbReference type="AlphaFoldDB" id="A0A4U9Y3N0"/>
<evidence type="ECO:0000313" key="3">
    <source>
        <dbReference type="Proteomes" id="UP000403538"/>
    </source>
</evidence>
<sequence>MIIDFIKDVGMALVWLFLGYLVGERSARKDKKDD</sequence>
<keyword evidence="1" id="KW-1133">Transmembrane helix</keyword>
<reference evidence="2 3" key="1">
    <citation type="submission" date="2019-05" db="EMBL/GenBank/DDBJ databases">
        <authorList>
            <consortium name="Pathogen Informatics"/>
        </authorList>
    </citation>
    <scope>NUCLEOTIDE SEQUENCE [LARGE SCALE GENOMIC DNA]</scope>
    <source>
        <strain evidence="2 3">NCTC11062</strain>
    </source>
</reference>
<evidence type="ECO:0000313" key="2">
    <source>
        <dbReference type="EMBL" id="VTS20336.1"/>
    </source>
</evidence>
<organism evidence="2 3">
    <name type="scientific">Streptococcus anginosus</name>
    <dbReference type="NCBI Taxonomy" id="1328"/>
    <lineage>
        <taxon>Bacteria</taxon>
        <taxon>Bacillati</taxon>
        <taxon>Bacillota</taxon>
        <taxon>Bacilli</taxon>
        <taxon>Lactobacillales</taxon>
        <taxon>Streptococcaceae</taxon>
        <taxon>Streptococcus</taxon>
        <taxon>Streptococcus anginosus group</taxon>
    </lineage>
</organism>